<protein>
    <submittedName>
        <fullName evidence="1">Uncharacterized protein</fullName>
    </submittedName>
</protein>
<reference evidence="1 2" key="1">
    <citation type="journal article" date="2019" name="Sci. Rep.">
        <title>Orb-weaving spider Araneus ventricosus genome elucidates the spidroin gene catalogue.</title>
        <authorList>
            <person name="Kono N."/>
            <person name="Nakamura H."/>
            <person name="Ohtoshi R."/>
            <person name="Moran D.A.P."/>
            <person name="Shinohara A."/>
            <person name="Yoshida Y."/>
            <person name="Fujiwara M."/>
            <person name="Mori M."/>
            <person name="Tomita M."/>
            <person name="Arakawa K."/>
        </authorList>
    </citation>
    <scope>NUCLEOTIDE SEQUENCE [LARGE SCALE GENOMIC DNA]</scope>
</reference>
<organism evidence="1 2">
    <name type="scientific">Araneus ventricosus</name>
    <name type="common">Orbweaver spider</name>
    <name type="synonym">Epeira ventricosa</name>
    <dbReference type="NCBI Taxonomy" id="182803"/>
    <lineage>
        <taxon>Eukaryota</taxon>
        <taxon>Metazoa</taxon>
        <taxon>Ecdysozoa</taxon>
        <taxon>Arthropoda</taxon>
        <taxon>Chelicerata</taxon>
        <taxon>Arachnida</taxon>
        <taxon>Araneae</taxon>
        <taxon>Araneomorphae</taxon>
        <taxon>Entelegynae</taxon>
        <taxon>Araneoidea</taxon>
        <taxon>Araneidae</taxon>
        <taxon>Araneus</taxon>
    </lineage>
</organism>
<name>A0A4Y2D1M1_ARAVE</name>
<sequence length="112" mass="12810">MSSDWLGFESRVARLREQSGLASRAEWLGFETRVACLRDQSGLPSRPEWNGNGRELWVQLLSDDEISYQIDPCLPPNGGVSLIDPIYLLNLRSIRLMTSRAYDHKNKFIISK</sequence>
<keyword evidence="2" id="KW-1185">Reference proteome</keyword>
<accession>A0A4Y2D1M1</accession>
<evidence type="ECO:0000313" key="1">
    <source>
        <dbReference type="EMBL" id="GBM10229.1"/>
    </source>
</evidence>
<dbReference type="AlphaFoldDB" id="A0A4Y2D1M1"/>
<evidence type="ECO:0000313" key="2">
    <source>
        <dbReference type="Proteomes" id="UP000499080"/>
    </source>
</evidence>
<dbReference type="EMBL" id="BGPR01000282">
    <property type="protein sequence ID" value="GBM10229.1"/>
    <property type="molecule type" value="Genomic_DNA"/>
</dbReference>
<proteinExistence type="predicted"/>
<dbReference type="Proteomes" id="UP000499080">
    <property type="component" value="Unassembled WGS sequence"/>
</dbReference>
<comment type="caution">
    <text evidence="1">The sequence shown here is derived from an EMBL/GenBank/DDBJ whole genome shotgun (WGS) entry which is preliminary data.</text>
</comment>
<gene>
    <name evidence="1" type="ORF">AVEN_177496_1</name>
</gene>